<dbReference type="EMBL" id="JAVIDL010000008">
    <property type="protein sequence ID" value="MDQ8935308.1"/>
    <property type="molecule type" value="Genomic_DNA"/>
</dbReference>
<feature type="transmembrane region" description="Helical" evidence="1">
    <location>
        <begin position="13"/>
        <end position="32"/>
    </location>
</feature>
<accession>A0AAW8J798</accession>
<name>A0AAW8J798_9GAMM</name>
<comment type="caution">
    <text evidence="2">The sequence shown here is derived from an EMBL/GenBank/DDBJ whole genome shotgun (WGS) entry which is preliminary data.</text>
</comment>
<dbReference type="Pfam" id="PF16074">
    <property type="entry name" value="PilW"/>
    <property type="match status" value="1"/>
</dbReference>
<dbReference type="InterPro" id="IPR032092">
    <property type="entry name" value="PilW"/>
</dbReference>
<keyword evidence="1" id="KW-1133">Transmembrane helix</keyword>
<dbReference type="RefSeq" id="WP_308981138.1">
    <property type="nucleotide sequence ID" value="NZ_JAVIDL010000008.1"/>
</dbReference>
<dbReference type="InterPro" id="IPR012902">
    <property type="entry name" value="N_methyl_site"/>
</dbReference>
<gene>
    <name evidence="2" type="ORF">RFH47_06165</name>
</gene>
<dbReference type="NCBIfam" id="TIGR02532">
    <property type="entry name" value="IV_pilin_GFxxxE"/>
    <property type="match status" value="1"/>
</dbReference>
<reference evidence="2" key="1">
    <citation type="submission" date="2023-08" db="EMBL/GenBank/DDBJ databases">
        <title>Emergence of clinically-relevant ST2 carbapenem-resistant Acinetobacter baumannii strains in hospital sewages in Zhejiang, East of China.</title>
        <authorList>
            <person name="Kaichao C."/>
            <person name="Zhang R."/>
        </authorList>
    </citation>
    <scope>NUCLEOTIDE SEQUENCE</scope>
    <source>
        <strain evidence="2">M-RB-37</strain>
    </source>
</reference>
<sequence>MWISSDGFSLLELTMALVLGGIVMLAAITLFIHTQRVLQTQYALDDIQQQENWGVGVLIKDLRQINFNTLSRGHISPHVEGSGIIFSQTNLPQSIKQNIDAFVTKHAYSEGGTVEKSDQLLIQYQPAYVVTETEQIKPQHIKTSVVGIDCEGRQIERDEVENESTKMIVNRYFIAPDRQQMTEGRESYSLFCESGWYRSGDSTIHGLNGGGQQLIKGVEAFKIKLGVQNIKGQLTYMGIDQYQTAMAAQVFDLTQPYRVVSIEVGLLLRSNLPSMSSRQKSVPPHYPLLGQNLVLKKEQQQHLRRAVSQVVMLRNVQGQVGHD</sequence>
<evidence type="ECO:0000313" key="2">
    <source>
        <dbReference type="EMBL" id="MDQ8935308.1"/>
    </source>
</evidence>
<protein>
    <submittedName>
        <fullName evidence="2">PilW family protein</fullName>
    </submittedName>
</protein>
<dbReference type="Proteomes" id="UP001243844">
    <property type="component" value="Unassembled WGS sequence"/>
</dbReference>
<proteinExistence type="predicted"/>
<organism evidence="2 3">
    <name type="scientific">Acinetobacter rudis</name>
    <dbReference type="NCBI Taxonomy" id="632955"/>
    <lineage>
        <taxon>Bacteria</taxon>
        <taxon>Pseudomonadati</taxon>
        <taxon>Pseudomonadota</taxon>
        <taxon>Gammaproteobacteria</taxon>
        <taxon>Moraxellales</taxon>
        <taxon>Moraxellaceae</taxon>
        <taxon>Acinetobacter</taxon>
    </lineage>
</organism>
<evidence type="ECO:0000256" key="1">
    <source>
        <dbReference type="SAM" id="Phobius"/>
    </source>
</evidence>
<keyword evidence="1" id="KW-0812">Transmembrane</keyword>
<dbReference type="AlphaFoldDB" id="A0AAW8J798"/>
<evidence type="ECO:0000313" key="3">
    <source>
        <dbReference type="Proteomes" id="UP001243844"/>
    </source>
</evidence>
<dbReference type="GO" id="GO:0043683">
    <property type="term" value="P:type IV pilus assembly"/>
    <property type="evidence" value="ECO:0007669"/>
    <property type="project" value="InterPro"/>
</dbReference>
<keyword evidence="1" id="KW-0472">Membrane</keyword>